<dbReference type="RefSeq" id="WP_052564743.1">
    <property type="nucleotide sequence ID" value="NZ_BAFN01000001.1"/>
</dbReference>
<dbReference type="EMBL" id="BAFN01000001">
    <property type="protein sequence ID" value="GAN34788.1"/>
    <property type="molecule type" value="Genomic_DNA"/>
</dbReference>
<sequence>MEEKILNCSNPEVLRALLAYLIKHQNAKDTLEGILGWWFPKGYVVQKDEVQHAIDFLISKNWLTKHETTNFQKIYGINKKQLKEIKSFHASFKGKADGNDMRDYQEVCDSSLRR</sequence>
<accession>A0ABQ0K1H5</accession>
<name>A0ABQ0K1H5_9BACT</name>
<reference evidence="2" key="1">
    <citation type="journal article" date="2015" name="Genome Announc.">
        <title>Draft Genome Sequence of an Anaerobic Ammonium-Oxidizing Bacterium, "Candidatus Brocadia sinica".</title>
        <authorList>
            <person name="Oshiki M."/>
            <person name="Shinyako-Hata K."/>
            <person name="Satoh H."/>
            <person name="Okabe S."/>
        </authorList>
    </citation>
    <scope>NUCLEOTIDE SEQUENCE [LARGE SCALE GENOMIC DNA]</scope>
    <source>
        <strain evidence="2">JPN1</strain>
    </source>
</reference>
<evidence type="ECO:0000313" key="2">
    <source>
        <dbReference type="Proteomes" id="UP000032309"/>
    </source>
</evidence>
<dbReference type="Proteomes" id="UP000032309">
    <property type="component" value="Unassembled WGS sequence"/>
</dbReference>
<keyword evidence="2" id="KW-1185">Reference proteome</keyword>
<evidence type="ECO:0000313" key="1">
    <source>
        <dbReference type="EMBL" id="GAN34788.1"/>
    </source>
</evidence>
<proteinExistence type="predicted"/>
<comment type="caution">
    <text evidence="1">The sequence shown here is derived from an EMBL/GenBank/DDBJ whole genome shotgun (WGS) entry which is preliminary data.</text>
</comment>
<organism evidence="1 2">
    <name type="scientific">Candidatus Brocadia sinica JPN1</name>
    <dbReference type="NCBI Taxonomy" id="1197129"/>
    <lineage>
        <taxon>Bacteria</taxon>
        <taxon>Pseudomonadati</taxon>
        <taxon>Planctomycetota</taxon>
        <taxon>Candidatus Brocadiia</taxon>
        <taxon>Candidatus Brocadiales</taxon>
        <taxon>Candidatus Brocadiaceae</taxon>
        <taxon>Candidatus Brocadia</taxon>
    </lineage>
</organism>
<protein>
    <submittedName>
        <fullName evidence="1">Uncharacterized protein</fullName>
    </submittedName>
</protein>
<gene>
    <name evidence="1" type="ORF">BROSI_A3331</name>
</gene>